<organism evidence="1 2">
    <name type="scientific">Scortum barcoo</name>
    <name type="common">barcoo grunter</name>
    <dbReference type="NCBI Taxonomy" id="214431"/>
    <lineage>
        <taxon>Eukaryota</taxon>
        <taxon>Metazoa</taxon>
        <taxon>Chordata</taxon>
        <taxon>Craniata</taxon>
        <taxon>Vertebrata</taxon>
        <taxon>Euteleostomi</taxon>
        <taxon>Actinopterygii</taxon>
        <taxon>Neopterygii</taxon>
        <taxon>Teleostei</taxon>
        <taxon>Neoteleostei</taxon>
        <taxon>Acanthomorphata</taxon>
        <taxon>Eupercaria</taxon>
        <taxon>Centrarchiformes</taxon>
        <taxon>Terapontoidei</taxon>
        <taxon>Terapontidae</taxon>
        <taxon>Scortum</taxon>
    </lineage>
</organism>
<sequence>HDVTLRCETKTPTNLPAEFFKTDSSLGKKPTHQMIIHDFSQSDEGAYKCSHSWTLEELQQEALNSLSESLCSSSDDLDPASLTVLPNSSQLFEYENITLSCGVNGWRTVRATSSDNKVSPCGSKWGNPTTSGCTLNACKQPDSGVYWCESPSKQRSNSVSITVHGGSVILQSPVLPVMEGDDVTLHCKTKTPPSNLPAAFYKDGSLIRPESAGHMTIRHVSKSDEGLYKCHISSHGESPPSWLFVRSEEASCFIFCSVLNLRRFSREYNNIYLSGVLVVPGRDDVAPPSQILLILLCHLLACVPYFISTGIMLSLYCHKPT</sequence>
<reference evidence="1" key="1">
    <citation type="submission" date="2022-04" db="EMBL/GenBank/DDBJ databases">
        <title>Jade perch genome.</title>
        <authorList>
            <person name="Chao B."/>
        </authorList>
    </citation>
    <scope>NUCLEOTIDE SEQUENCE</scope>
    <source>
        <strain evidence="1">CB-2022</strain>
    </source>
</reference>
<proteinExistence type="predicted"/>
<dbReference type="Proteomes" id="UP000831701">
    <property type="component" value="Chromosome 2"/>
</dbReference>
<evidence type="ECO:0000313" key="2">
    <source>
        <dbReference type="Proteomes" id="UP000831701"/>
    </source>
</evidence>
<name>A0ACB8X9T8_9TELE</name>
<feature type="non-terminal residue" evidence="1">
    <location>
        <position position="1"/>
    </location>
</feature>
<accession>A0ACB8X9T8</accession>
<gene>
    <name evidence="1" type="ORF">L3Q82_016403</name>
</gene>
<evidence type="ECO:0000313" key="1">
    <source>
        <dbReference type="EMBL" id="KAI3376297.1"/>
    </source>
</evidence>
<comment type="caution">
    <text evidence="1">The sequence shown here is derived from an EMBL/GenBank/DDBJ whole genome shotgun (WGS) entry which is preliminary data.</text>
</comment>
<feature type="non-terminal residue" evidence="1">
    <location>
        <position position="321"/>
    </location>
</feature>
<dbReference type="EMBL" id="CM041532">
    <property type="protein sequence ID" value="KAI3376297.1"/>
    <property type="molecule type" value="Genomic_DNA"/>
</dbReference>
<protein>
    <submittedName>
        <fullName evidence="1">Uncharacterized protein</fullName>
    </submittedName>
</protein>
<keyword evidence="2" id="KW-1185">Reference proteome</keyword>